<dbReference type="PATRIC" id="fig|1423778.4.peg.1278"/>
<evidence type="ECO:0000313" key="4">
    <source>
        <dbReference type="EMBL" id="KRL55641.1"/>
    </source>
</evidence>
<evidence type="ECO:0000256" key="1">
    <source>
        <dbReference type="ARBA" id="ARBA00023125"/>
    </source>
</evidence>
<dbReference type="InterPro" id="IPR050109">
    <property type="entry name" value="HTH-type_TetR-like_transc_reg"/>
</dbReference>
<gene>
    <name evidence="4" type="ORF">FC70_GL001243</name>
</gene>
<dbReference type="InterPro" id="IPR001647">
    <property type="entry name" value="HTH_TetR"/>
</dbReference>
<evidence type="ECO:0000259" key="3">
    <source>
        <dbReference type="PROSITE" id="PS50977"/>
    </source>
</evidence>
<dbReference type="AlphaFoldDB" id="A0A0R1RGY6"/>
<reference evidence="4 5" key="1">
    <citation type="journal article" date="2015" name="Genome Announc.">
        <title>Expanding the biotechnology potential of lactobacilli through comparative genomics of 213 strains and associated genera.</title>
        <authorList>
            <person name="Sun Z."/>
            <person name="Harris H.M."/>
            <person name="McCann A."/>
            <person name="Guo C."/>
            <person name="Argimon S."/>
            <person name="Zhang W."/>
            <person name="Yang X."/>
            <person name="Jeffery I.B."/>
            <person name="Cooney J.C."/>
            <person name="Kagawa T.F."/>
            <person name="Liu W."/>
            <person name="Song Y."/>
            <person name="Salvetti E."/>
            <person name="Wrobel A."/>
            <person name="Rasinkangas P."/>
            <person name="Parkhill J."/>
            <person name="Rea M.C."/>
            <person name="O'Sullivan O."/>
            <person name="Ritari J."/>
            <person name="Douillard F.P."/>
            <person name="Paul Ross R."/>
            <person name="Yang R."/>
            <person name="Briner A.E."/>
            <person name="Felis G.E."/>
            <person name="de Vos W.M."/>
            <person name="Barrangou R."/>
            <person name="Klaenhammer T.R."/>
            <person name="Caufield P.W."/>
            <person name="Cui Y."/>
            <person name="Zhang H."/>
            <person name="O'Toole P.W."/>
        </authorList>
    </citation>
    <scope>NUCLEOTIDE SEQUENCE [LARGE SCALE GENOMIC DNA]</scope>
    <source>
        <strain evidence="4 5">DSM 15707</strain>
    </source>
</reference>
<dbReference type="EMBL" id="AZFE01000031">
    <property type="protein sequence ID" value="KRL55641.1"/>
    <property type="molecule type" value="Genomic_DNA"/>
</dbReference>
<dbReference type="SUPFAM" id="SSF46689">
    <property type="entry name" value="Homeodomain-like"/>
    <property type="match status" value="1"/>
</dbReference>
<proteinExistence type="predicted"/>
<dbReference type="InterPro" id="IPR023772">
    <property type="entry name" value="DNA-bd_HTH_TetR-type_CS"/>
</dbReference>
<keyword evidence="5" id="KW-1185">Reference proteome</keyword>
<accession>A0A0R1RGY6</accession>
<dbReference type="Proteomes" id="UP000051697">
    <property type="component" value="Unassembled WGS sequence"/>
</dbReference>
<dbReference type="PROSITE" id="PS01081">
    <property type="entry name" value="HTH_TETR_1"/>
    <property type="match status" value="1"/>
</dbReference>
<dbReference type="Gene3D" id="1.10.357.10">
    <property type="entry name" value="Tetracycline Repressor, domain 2"/>
    <property type="match status" value="1"/>
</dbReference>
<dbReference type="GO" id="GO:0003677">
    <property type="term" value="F:DNA binding"/>
    <property type="evidence" value="ECO:0007669"/>
    <property type="project" value="UniProtKB-UniRule"/>
</dbReference>
<dbReference type="OrthoDB" id="9780824at2"/>
<evidence type="ECO:0000256" key="2">
    <source>
        <dbReference type="PROSITE-ProRule" id="PRU00335"/>
    </source>
</evidence>
<dbReference type="PROSITE" id="PS50977">
    <property type="entry name" value="HTH_TETR_2"/>
    <property type="match status" value="1"/>
</dbReference>
<feature type="DNA-binding region" description="H-T-H motif" evidence="2">
    <location>
        <begin position="42"/>
        <end position="61"/>
    </location>
</feature>
<dbReference type="STRING" id="1423778.FC70_GL001243"/>
<sequence length="220" mass="25361">MADKIYLNYQEMLNEQTMPNGKRQVLATGIKLFAENGFDGTSTAQIAIEAGVSQATIFKYFKTKKALLIAIVEPIIEQLFPVYRDEFFGKFKKQTDVQALIHFIIIDRFEFINQNAEIIKILLIELLTDKTLLPKVTRVITDDSEHNGIKEVFGGQIELMQQRGEIYSELSLLEIVRMIISQMFTYFLQTKILLPNVKTNVEHDLEQLEIQILRAISPKF</sequence>
<organism evidence="4 5">
    <name type="scientific">Paucilactobacillus oligofermentans DSM 15707 = LMG 22743</name>
    <dbReference type="NCBI Taxonomy" id="1423778"/>
    <lineage>
        <taxon>Bacteria</taxon>
        <taxon>Bacillati</taxon>
        <taxon>Bacillota</taxon>
        <taxon>Bacilli</taxon>
        <taxon>Lactobacillales</taxon>
        <taxon>Lactobacillaceae</taxon>
        <taxon>Paucilactobacillus</taxon>
    </lineage>
</organism>
<evidence type="ECO:0000313" key="5">
    <source>
        <dbReference type="Proteomes" id="UP000051697"/>
    </source>
</evidence>
<dbReference type="PANTHER" id="PTHR30055:SF222">
    <property type="entry name" value="REGULATORY PROTEIN"/>
    <property type="match status" value="1"/>
</dbReference>
<name>A0A0R1RGY6_9LACO</name>
<feature type="domain" description="HTH tetR-type" evidence="3">
    <location>
        <begin position="19"/>
        <end position="79"/>
    </location>
</feature>
<dbReference type="RefSeq" id="WP_057890171.1">
    <property type="nucleotide sequence ID" value="NZ_AZFE01000031.1"/>
</dbReference>
<dbReference type="KEGG" id="lol:LACOL_0062"/>
<dbReference type="GO" id="GO:0006355">
    <property type="term" value="P:regulation of DNA-templated transcription"/>
    <property type="evidence" value="ECO:0007669"/>
    <property type="project" value="UniProtKB-ARBA"/>
</dbReference>
<protein>
    <submittedName>
        <fullName evidence="4">TetR family transcriptional regulator</fullName>
    </submittedName>
</protein>
<dbReference type="InterPro" id="IPR009057">
    <property type="entry name" value="Homeodomain-like_sf"/>
</dbReference>
<comment type="caution">
    <text evidence="4">The sequence shown here is derived from an EMBL/GenBank/DDBJ whole genome shotgun (WGS) entry which is preliminary data.</text>
</comment>
<keyword evidence="1 2" id="KW-0238">DNA-binding</keyword>
<dbReference type="PRINTS" id="PR00455">
    <property type="entry name" value="HTHTETR"/>
</dbReference>
<dbReference type="PANTHER" id="PTHR30055">
    <property type="entry name" value="HTH-TYPE TRANSCRIPTIONAL REGULATOR RUTR"/>
    <property type="match status" value="1"/>
</dbReference>
<dbReference type="Pfam" id="PF00440">
    <property type="entry name" value="TetR_N"/>
    <property type="match status" value="1"/>
</dbReference>